<dbReference type="GO" id="GO:0030150">
    <property type="term" value="P:protein import into mitochondrial matrix"/>
    <property type="evidence" value="ECO:0007669"/>
    <property type="project" value="InterPro"/>
</dbReference>
<dbReference type="AlphaFoldDB" id="A0A3N4IMV3"/>
<gene>
    <name evidence="1" type="ORF">BJ508DRAFT_411875</name>
</gene>
<reference evidence="1 2" key="1">
    <citation type="journal article" date="2018" name="Nat. Ecol. Evol.">
        <title>Pezizomycetes genomes reveal the molecular basis of ectomycorrhizal truffle lifestyle.</title>
        <authorList>
            <person name="Murat C."/>
            <person name="Payen T."/>
            <person name="Noel B."/>
            <person name="Kuo A."/>
            <person name="Morin E."/>
            <person name="Chen J."/>
            <person name="Kohler A."/>
            <person name="Krizsan K."/>
            <person name="Balestrini R."/>
            <person name="Da Silva C."/>
            <person name="Montanini B."/>
            <person name="Hainaut M."/>
            <person name="Levati E."/>
            <person name="Barry K.W."/>
            <person name="Belfiori B."/>
            <person name="Cichocki N."/>
            <person name="Clum A."/>
            <person name="Dockter R.B."/>
            <person name="Fauchery L."/>
            <person name="Guy J."/>
            <person name="Iotti M."/>
            <person name="Le Tacon F."/>
            <person name="Lindquist E.A."/>
            <person name="Lipzen A."/>
            <person name="Malagnac F."/>
            <person name="Mello A."/>
            <person name="Molinier V."/>
            <person name="Miyauchi S."/>
            <person name="Poulain J."/>
            <person name="Riccioni C."/>
            <person name="Rubini A."/>
            <person name="Sitrit Y."/>
            <person name="Splivallo R."/>
            <person name="Traeger S."/>
            <person name="Wang M."/>
            <person name="Zifcakova L."/>
            <person name="Wipf D."/>
            <person name="Zambonelli A."/>
            <person name="Paolocci F."/>
            <person name="Nowrousian M."/>
            <person name="Ottonello S."/>
            <person name="Baldrian P."/>
            <person name="Spatafora J.W."/>
            <person name="Henrissat B."/>
            <person name="Nagy L.G."/>
            <person name="Aury J.M."/>
            <person name="Wincker P."/>
            <person name="Grigoriev I.V."/>
            <person name="Bonfante P."/>
            <person name="Martin F.M."/>
        </authorList>
    </citation>
    <scope>NUCLEOTIDE SEQUENCE [LARGE SCALE GENOMIC DNA]</scope>
    <source>
        <strain evidence="1 2">RN42</strain>
    </source>
</reference>
<proteinExistence type="predicted"/>
<accession>A0A3N4IMV3</accession>
<organism evidence="1 2">
    <name type="scientific">Ascobolus immersus RN42</name>
    <dbReference type="NCBI Taxonomy" id="1160509"/>
    <lineage>
        <taxon>Eukaryota</taxon>
        <taxon>Fungi</taxon>
        <taxon>Dikarya</taxon>
        <taxon>Ascomycota</taxon>
        <taxon>Pezizomycotina</taxon>
        <taxon>Pezizomycetes</taxon>
        <taxon>Pezizales</taxon>
        <taxon>Ascobolaceae</taxon>
        <taxon>Ascobolus</taxon>
    </lineage>
</organism>
<keyword evidence="2" id="KW-1185">Reference proteome</keyword>
<dbReference type="Proteomes" id="UP000275078">
    <property type="component" value="Unassembled WGS sequence"/>
</dbReference>
<protein>
    <submittedName>
        <fullName evidence="1">Uncharacterized protein</fullName>
    </submittedName>
</protein>
<dbReference type="GO" id="GO:0005742">
    <property type="term" value="C:mitochondrial outer membrane translocase complex"/>
    <property type="evidence" value="ECO:0007669"/>
    <property type="project" value="InterPro"/>
</dbReference>
<sequence length="60" mass="6286">MAPKSRPSQIRGGASQSTFGAIVSEIKNPENRPVIKSILLFGAAVAFFSSPLAEMINPGV</sequence>
<dbReference type="EMBL" id="ML119653">
    <property type="protein sequence ID" value="RPA85460.1"/>
    <property type="molecule type" value="Genomic_DNA"/>
</dbReference>
<dbReference type="InterPro" id="IPR020266">
    <property type="entry name" value="Tom6"/>
</dbReference>
<evidence type="ECO:0000313" key="2">
    <source>
        <dbReference type="Proteomes" id="UP000275078"/>
    </source>
</evidence>
<name>A0A3N4IMV3_ASCIM</name>
<dbReference type="OrthoDB" id="5403997at2759"/>
<evidence type="ECO:0000313" key="1">
    <source>
        <dbReference type="EMBL" id="RPA85460.1"/>
    </source>
</evidence>
<dbReference type="Pfam" id="PF17112">
    <property type="entry name" value="Tom6"/>
    <property type="match status" value="1"/>
</dbReference>